<organism evidence="2 3">
    <name type="scientific">Lentinus brumalis</name>
    <dbReference type="NCBI Taxonomy" id="2498619"/>
    <lineage>
        <taxon>Eukaryota</taxon>
        <taxon>Fungi</taxon>
        <taxon>Dikarya</taxon>
        <taxon>Basidiomycota</taxon>
        <taxon>Agaricomycotina</taxon>
        <taxon>Agaricomycetes</taxon>
        <taxon>Polyporales</taxon>
        <taxon>Polyporaceae</taxon>
        <taxon>Lentinus</taxon>
    </lineage>
</organism>
<dbReference type="InterPro" id="IPR029058">
    <property type="entry name" value="AB_hydrolase_fold"/>
</dbReference>
<dbReference type="OrthoDB" id="94039at2759"/>
<dbReference type="EMBL" id="KZ857395">
    <property type="protein sequence ID" value="RDX51291.1"/>
    <property type="molecule type" value="Genomic_DNA"/>
</dbReference>
<evidence type="ECO:0000259" key="1">
    <source>
        <dbReference type="Pfam" id="PF12697"/>
    </source>
</evidence>
<evidence type="ECO:0000313" key="2">
    <source>
        <dbReference type="EMBL" id="RDX51291.1"/>
    </source>
</evidence>
<dbReference type="GO" id="GO:0016020">
    <property type="term" value="C:membrane"/>
    <property type="evidence" value="ECO:0007669"/>
    <property type="project" value="TreeGrafter"/>
</dbReference>
<feature type="domain" description="AB hydrolase-1" evidence="1">
    <location>
        <begin position="51"/>
        <end position="334"/>
    </location>
</feature>
<dbReference type="InterPro" id="IPR000073">
    <property type="entry name" value="AB_hydrolase_1"/>
</dbReference>
<gene>
    <name evidence="2" type="ORF">OH76DRAFT_1481577</name>
</gene>
<dbReference type="Gene3D" id="3.40.50.1820">
    <property type="entry name" value="alpha/beta hydrolase"/>
    <property type="match status" value="1"/>
</dbReference>
<protein>
    <submittedName>
        <fullName evidence="2">Alpha/beta-hydrolase</fullName>
    </submittedName>
</protein>
<dbReference type="InterPro" id="IPR050266">
    <property type="entry name" value="AB_hydrolase_sf"/>
</dbReference>
<dbReference type="AlphaFoldDB" id="A0A371DFG9"/>
<dbReference type="PANTHER" id="PTHR43798:SF33">
    <property type="entry name" value="HYDROLASE, PUTATIVE (AFU_ORTHOLOGUE AFUA_2G14860)-RELATED"/>
    <property type="match status" value="1"/>
</dbReference>
<proteinExistence type="predicted"/>
<evidence type="ECO:0000313" key="3">
    <source>
        <dbReference type="Proteomes" id="UP000256964"/>
    </source>
</evidence>
<sequence>MSDFCVDTYTVDLRLVDEPFVTFAKRYTRPSPTTGPCTQSTGVRSKDTYILILAHALGHHKETWEPVISQLFALEREISEVWTVDNPDHGESAALNTHVSSSFLRSGRVSCRTYGGAVLALMRSGLLRHSSTLAKVVLIGHSAGATGVVLSTSYPTTEDVKVSSIILVEPWMVHPDLAAANQGVRALFDALSESALRRRDVWSSRHEARAYFAARGAWKVWDARALDLYMKHGLTAIASPGSSDGGSVTLSFSKRDESAAYADLGEGQEALVRLSTLCASIPVHVILGDQQPAPVKEVQAVTCDRAQGRATASITVLPKTGHMAPQQSPELVAGAILRILSEPGRCIPPISRGKL</sequence>
<dbReference type="Proteomes" id="UP000256964">
    <property type="component" value="Unassembled WGS sequence"/>
</dbReference>
<reference evidence="2 3" key="1">
    <citation type="journal article" date="2018" name="Biotechnol. Biofuels">
        <title>Integrative visual omics of the white-rot fungus Polyporus brumalis exposes the biotechnological potential of its oxidative enzymes for delignifying raw plant biomass.</title>
        <authorList>
            <person name="Miyauchi S."/>
            <person name="Rancon A."/>
            <person name="Drula E."/>
            <person name="Hage H."/>
            <person name="Chaduli D."/>
            <person name="Favel A."/>
            <person name="Grisel S."/>
            <person name="Henrissat B."/>
            <person name="Herpoel-Gimbert I."/>
            <person name="Ruiz-Duenas F.J."/>
            <person name="Chevret D."/>
            <person name="Hainaut M."/>
            <person name="Lin J."/>
            <person name="Wang M."/>
            <person name="Pangilinan J."/>
            <person name="Lipzen A."/>
            <person name="Lesage-Meessen L."/>
            <person name="Navarro D."/>
            <person name="Riley R."/>
            <person name="Grigoriev I.V."/>
            <person name="Zhou S."/>
            <person name="Raouche S."/>
            <person name="Rosso M.N."/>
        </authorList>
    </citation>
    <scope>NUCLEOTIDE SEQUENCE [LARGE SCALE GENOMIC DNA]</scope>
    <source>
        <strain evidence="2 3">BRFM 1820</strain>
    </source>
</reference>
<dbReference type="Pfam" id="PF12697">
    <property type="entry name" value="Abhydrolase_6"/>
    <property type="match status" value="1"/>
</dbReference>
<dbReference type="SUPFAM" id="SSF53474">
    <property type="entry name" value="alpha/beta-Hydrolases"/>
    <property type="match status" value="1"/>
</dbReference>
<accession>A0A371DFG9</accession>
<name>A0A371DFG9_9APHY</name>
<keyword evidence="3" id="KW-1185">Reference proteome</keyword>
<dbReference type="PANTHER" id="PTHR43798">
    <property type="entry name" value="MONOACYLGLYCEROL LIPASE"/>
    <property type="match status" value="1"/>
</dbReference>